<evidence type="ECO:0000256" key="5">
    <source>
        <dbReference type="ARBA" id="ARBA00023136"/>
    </source>
</evidence>
<keyword evidence="5 6" id="KW-0472">Membrane</keyword>
<evidence type="ECO:0000313" key="8">
    <source>
        <dbReference type="EMBL" id="GLH99238.1"/>
    </source>
</evidence>
<dbReference type="Pfam" id="PF07690">
    <property type="entry name" value="MFS_1"/>
    <property type="match status" value="1"/>
</dbReference>
<feature type="transmembrane region" description="Helical" evidence="6">
    <location>
        <begin position="423"/>
        <end position="442"/>
    </location>
</feature>
<dbReference type="RefSeq" id="WP_281898752.1">
    <property type="nucleotide sequence ID" value="NZ_BSDI01000021.1"/>
</dbReference>
<feature type="transmembrane region" description="Helical" evidence="6">
    <location>
        <begin position="298"/>
        <end position="319"/>
    </location>
</feature>
<evidence type="ECO:0000313" key="9">
    <source>
        <dbReference type="Proteomes" id="UP001144280"/>
    </source>
</evidence>
<sequence length="448" mass="45284">MTTTTAQKSALLAGLLGFFVVTLDALVVNVALPAMGRDLGGGMTGLQWVVDGYTLMFAALLLSAGVYSDRVGARRAYAIGLAVFVTASVACGLAPGLGVLVVARLVQGAGAAVVMPASLALIREAYPDQARRGRAIAIWAVGGAVGSAAGPVLGGLLSLASWRMIFFVNVPVCAAALLLLTRLARSPRRAVPFDWTGQVAAVLAMGALTFGLIEGGAEGFGAGPVLGALAVAVLAMGVFVAAQALGAHPMVPLGLLRFRTVPVTLAVGFALNVGFYGSVFLLSLYLQQERGWSALETGLAFLPMTALVAACNLAAARLAERYGPRLPIIVGQSLMAAGLLILYAGAAQAPTVWLAVLMIPVGVGGGIAVPALTALLLDSLPAERAGMASGVLNTCRQVGGALAVAVFGALVARRTGFAHGLRVSVLAAAVLVLATATASVLLRTPEQA</sequence>
<dbReference type="InterPro" id="IPR036259">
    <property type="entry name" value="MFS_trans_sf"/>
</dbReference>
<evidence type="ECO:0000256" key="6">
    <source>
        <dbReference type="SAM" id="Phobius"/>
    </source>
</evidence>
<feature type="transmembrane region" description="Helical" evidence="6">
    <location>
        <begin position="52"/>
        <end position="69"/>
    </location>
</feature>
<dbReference type="Gene3D" id="1.20.1720.10">
    <property type="entry name" value="Multidrug resistance protein D"/>
    <property type="match status" value="1"/>
</dbReference>
<reference evidence="8" key="1">
    <citation type="submission" date="2022-12" db="EMBL/GenBank/DDBJ databases">
        <title>New Phytohabitans aurantiacus sp. RD004123 nov., an actinomycete isolated from soil.</title>
        <authorList>
            <person name="Triningsih D.W."/>
            <person name="Harunari E."/>
            <person name="Igarashi Y."/>
        </authorList>
    </citation>
    <scope>NUCLEOTIDE SEQUENCE</scope>
    <source>
        <strain evidence="8">RD004123</strain>
    </source>
</reference>
<feature type="transmembrane region" description="Helical" evidence="6">
    <location>
        <begin position="76"/>
        <end position="95"/>
    </location>
</feature>
<feature type="transmembrane region" description="Helical" evidence="6">
    <location>
        <begin position="134"/>
        <end position="154"/>
    </location>
</feature>
<proteinExistence type="predicted"/>
<comment type="caution">
    <text evidence="8">The sequence shown here is derived from an EMBL/GenBank/DDBJ whole genome shotgun (WGS) entry which is preliminary data.</text>
</comment>
<feature type="transmembrane region" description="Helical" evidence="6">
    <location>
        <begin position="219"/>
        <end position="242"/>
    </location>
</feature>
<evidence type="ECO:0000256" key="3">
    <source>
        <dbReference type="ARBA" id="ARBA00022692"/>
    </source>
</evidence>
<evidence type="ECO:0000256" key="4">
    <source>
        <dbReference type="ARBA" id="ARBA00022989"/>
    </source>
</evidence>
<dbReference type="Proteomes" id="UP001144280">
    <property type="component" value="Unassembled WGS sequence"/>
</dbReference>
<dbReference type="PANTHER" id="PTHR42718">
    <property type="entry name" value="MAJOR FACILITATOR SUPERFAMILY MULTIDRUG TRANSPORTER MFSC"/>
    <property type="match status" value="1"/>
</dbReference>
<gene>
    <name evidence="8" type="primary">mmr_1</name>
    <name evidence="8" type="ORF">Pa4123_45130</name>
</gene>
<feature type="transmembrane region" description="Helical" evidence="6">
    <location>
        <begin position="101"/>
        <end position="122"/>
    </location>
</feature>
<feature type="transmembrane region" description="Helical" evidence="6">
    <location>
        <begin position="263"/>
        <end position="286"/>
    </location>
</feature>
<feature type="transmembrane region" description="Helical" evidence="6">
    <location>
        <begin position="326"/>
        <end position="346"/>
    </location>
</feature>
<protein>
    <submittedName>
        <fullName evidence="8">MFS transporter</fullName>
    </submittedName>
</protein>
<organism evidence="8 9">
    <name type="scientific">Phytohabitans aurantiacus</name>
    <dbReference type="NCBI Taxonomy" id="3016789"/>
    <lineage>
        <taxon>Bacteria</taxon>
        <taxon>Bacillati</taxon>
        <taxon>Actinomycetota</taxon>
        <taxon>Actinomycetes</taxon>
        <taxon>Micromonosporales</taxon>
        <taxon>Micromonosporaceae</taxon>
    </lineage>
</organism>
<keyword evidence="3 6" id="KW-0812">Transmembrane</keyword>
<name>A0ABQ5QXG6_9ACTN</name>
<feature type="transmembrane region" description="Helical" evidence="6">
    <location>
        <begin position="193"/>
        <end position="213"/>
    </location>
</feature>
<feature type="transmembrane region" description="Helical" evidence="6">
    <location>
        <begin position="398"/>
        <end position="417"/>
    </location>
</feature>
<dbReference type="CDD" id="cd17321">
    <property type="entry name" value="MFS_MMR_MDR_like"/>
    <property type="match status" value="1"/>
</dbReference>
<dbReference type="SUPFAM" id="SSF103473">
    <property type="entry name" value="MFS general substrate transporter"/>
    <property type="match status" value="1"/>
</dbReference>
<keyword evidence="9" id="KW-1185">Reference proteome</keyword>
<dbReference type="PANTHER" id="PTHR42718:SF9">
    <property type="entry name" value="MAJOR FACILITATOR SUPERFAMILY MULTIDRUG TRANSPORTER MFSC"/>
    <property type="match status" value="1"/>
</dbReference>
<feature type="transmembrane region" description="Helical" evidence="6">
    <location>
        <begin position="12"/>
        <end position="32"/>
    </location>
</feature>
<dbReference type="InterPro" id="IPR020846">
    <property type="entry name" value="MFS_dom"/>
</dbReference>
<comment type="subcellular location">
    <subcellularLocation>
        <location evidence="1">Cell membrane</location>
        <topology evidence="1">Multi-pass membrane protein</topology>
    </subcellularLocation>
</comment>
<keyword evidence="4 6" id="KW-1133">Transmembrane helix</keyword>
<dbReference type="EMBL" id="BSDI01000021">
    <property type="protein sequence ID" value="GLH99238.1"/>
    <property type="molecule type" value="Genomic_DNA"/>
</dbReference>
<evidence type="ECO:0000259" key="7">
    <source>
        <dbReference type="PROSITE" id="PS50850"/>
    </source>
</evidence>
<dbReference type="Gene3D" id="1.20.1250.20">
    <property type="entry name" value="MFS general substrate transporter like domains"/>
    <property type="match status" value="1"/>
</dbReference>
<feature type="domain" description="Major facilitator superfamily (MFS) profile" evidence="7">
    <location>
        <begin position="10"/>
        <end position="446"/>
    </location>
</feature>
<accession>A0ABQ5QXG6</accession>
<feature type="transmembrane region" description="Helical" evidence="6">
    <location>
        <begin position="160"/>
        <end position="181"/>
    </location>
</feature>
<feature type="transmembrane region" description="Helical" evidence="6">
    <location>
        <begin position="352"/>
        <end position="377"/>
    </location>
</feature>
<evidence type="ECO:0000256" key="2">
    <source>
        <dbReference type="ARBA" id="ARBA00022448"/>
    </source>
</evidence>
<dbReference type="PROSITE" id="PS50850">
    <property type="entry name" value="MFS"/>
    <property type="match status" value="1"/>
</dbReference>
<dbReference type="InterPro" id="IPR011701">
    <property type="entry name" value="MFS"/>
</dbReference>
<evidence type="ECO:0000256" key="1">
    <source>
        <dbReference type="ARBA" id="ARBA00004651"/>
    </source>
</evidence>
<keyword evidence="2" id="KW-0813">Transport</keyword>